<evidence type="ECO:0000313" key="1">
    <source>
        <dbReference type="EMBL" id="QZH69561.1"/>
    </source>
</evidence>
<geneLocation type="plasmid" evidence="1 2">
    <name>unnamed2</name>
</geneLocation>
<protein>
    <submittedName>
        <fullName evidence="1">Uncharacterized protein</fullName>
    </submittedName>
</protein>
<dbReference type="EMBL" id="CP081675">
    <property type="protein sequence ID" value="QZH69561.1"/>
    <property type="molecule type" value="Genomic_DNA"/>
</dbReference>
<accession>A0ACD1FR85</accession>
<keyword evidence="2" id="KW-1185">Reference proteome</keyword>
<reference evidence="1" key="1">
    <citation type="submission" date="2021-07" db="EMBL/GenBank/DDBJ databases">
        <title>Complete Genome Sequences of Mycobacterium farcinogenes Isolated from Clinical Specimens from Patients in Thailand.</title>
        <authorList>
            <person name="Sodsai P."/>
        </authorList>
    </citation>
    <scope>NUCLEOTIDE SEQUENCE</scope>
    <source>
        <strain evidence="1">BKK/CU-MFGFA-001</strain>
    </source>
</reference>
<proteinExistence type="predicted"/>
<dbReference type="Proteomes" id="UP000825598">
    <property type="component" value="Plasmid unnamed2"/>
</dbReference>
<name>A0ACD1FR85_MYCFR</name>
<evidence type="ECO:0000313" key="2">
    <source>
        <dbReference type="Proteomes" id="UP000825598"/>
    </source>
</evidence>
<keyword evidence="1" id="KW-0614">Plasmid</keyword>
<organism evidence="1 2">
    <name type="scientific">Mycolicibacterium farcinogenes</name>
    <name type="common">Mycobacterium farcinogenes</name>
    <dbReference type="NCBI Taxonomy" id="1802"/>
    <lineage>
        <taxon>Bacteria</taxon>
        <taxon>Bacillati</taxon>
        <taxon>Actinomycetota</taxon>
        <taxon>Actinomycetes</taxon>
        <taxon>Mycobacteriales</taxon>
        <taxon>Mycobacteriaceae</taxon>
        <taxon>Mycolicibacterium</taxon>
    </lineage>
</organism>
<sequence>MNSTDTLNRHVIDRAARHLAAVSFTHPGSAPTRATTLIDSVYARAQTRAERRHRKTATAA</sequence>
<gene>
    <name evidence="1" type="ORF">K6L26_31135</name>
</gene>